<evidence type="ECO:0000313" key="7">
    <source>
        <dbReference type="Proteomes" id="UP000062768"/>
    </source>
</evidence>
<name>A0A089ZVN4_METFO</name>
<evidence type="ECO:0000313" key="2">
    <source>
        <dbReference type="EMBL" id="AIS32739.1"/>
    </source>
</evidence>
<dbReference type="RefSeq" id="WP_048071826.1">
    <property type="nucleotide sequence ID" value="NZ_CALCVY010000218.1"/>
</dbReference>
<gene>
    <name evidence="2" type="ORF">BRM9_1935</name>
    <name evidence="3" type="ORF">DSM1535_0122</name>
    <name evidence="5" type="ORF">ISP06_12135</name>
    <name evidence="4" type="ORF">MB9_0421</name>
</gene>
<evidence type="ECO:0000313" key="6">
    <source>
        <dbReference type="Proteomes" id="UP000029661"/>
    </source>
</evidence>
<dbReference type="InterPro" id="IPR003374">
    <property type="entry name" value="ApbE-like_sf"/>
</dbReference>
<reference evidence="5" key="3">
    <citation type="submission" date="2020-10" db="EMBL/GenBank/DDBJ databases">
        <title>Dehalococcoides mccartyi of a TCE/Cr reducing biochatode.</title>
        <authorList>
            <person name="Matturro B."/>
        </authorList>
    </citation>
    <scope>NUCLEOTIDE SEQUENCE</scope>
    <source>
        <strain evidence="5">Bin2</strain>
    </source>
</reference>
<dbReference type="EMBL" id="JADIIL010000039">
    <property type="protein sequence ID" value="MBF4476200.1"/>
    <property type="molecule type" value="Genomic_DNA"/>
</dbReference>
<dbReference type="OrthoDB" id="50299at2157"/>
<dbReference type="Gene3D" id="3.10.520.10">
    <property type="entry name" value="ApbE-like domains"/>
    <property type="match status" value="1"/>
</dbReference>
<dbReference type="HAMAP" id="MF_01079">
    <property type="entry name" value="UPF0280"/>
    <property type="match status" value="1"/>
</dbReference>
<dbReference type="PIRSF" id="PIRSF006421">
    <property type="entry name" value="UCP006421"/>
    <property type="match status" value="1"/>
</dbReference>
<dbReference type="SUPFAM" id="SSF143631">
    <property type="entry name" value="ApbE-like"/>
    <property type="match status" value="1"/>
</dbReference>
<proteinExistence type="inferred from homology"/>
<dbReference type="EMBL" id="LN734822">
    <property type="protein sequence ID" value="CEL24068.1"/>
    <property type="molecule type" value="Genomic_DNA"/>
</dbReference>
<evidence type="ECO:0000313" key="5">
    <source>
        <dbReference type="EMBL" id="MBF4476200.1"/>
    </source>
</evidence>
<evidence type="ECO:0000256" key="1">
    <source>
        <dbReference type="HAMAP-Rule" id="MF_01079"/>
    </source>
</evidence>
<comment type="similarity">
    <text evidence="1">Belongs to the UPF0280 family.</text>
</comment>
<evidence type="ECO:0000313" key="4">
    <source>
        <dbReference type="EMBL" id="CEL24068.1"/>
    </source>
</evidence>
<dbReference type="STRING" id="2162.BRM9_1935"/>
<dbReference type="KEGG" id="mfi:DSM1535_0122"/>
<evidence type="ECO:0000313" key="3">
    <source>
        <dbReference type="EMBL" id="CEA12488.1"/>
    </source>
</evidence>
<dbReference type="PATRIC" id="fig|2162.10.peg.434"/>
<dbReference type="AlphaFoldDB" id="A0A089ZVN4"/>
<dbReference type="KEGG" id="mfc:BRM9_1935"/>
<dbReference type="GeneID" id="26738683"/>
<dbReference type="Proteomes" id="UP000062768">
    <property type="component" value="Chromosome I"/>
</dbReference>
<keyword evidence="7" id="KW-1185">Reference proteome</keyword>
<dbReference type="InterPro" id="IPR007183">
    <property type="entry name" value="UPF0280"/>
</dbReference>
<dbReference type="EMBL" id="CP006933">
    <property type="protein sequence ID" value="AIS32739.1"/>
    <property type="molecule type" value="Genomic_DNA"/>
</dbReference>
<reference evidence="4" key="2">
    <citation type="submission" date="2014-09" db="EMBL/GenBank/DDBJ databases">
        <authorList>
            <person name="Bishop-Lilly K.A."/>
            <person name="Broomall S.M."/>
            <person name="Chain P.S."/>
            <person name="Chertkov O."/>
            <person name="Coyne S.R."/>
            <person name="Daligault H.E."/>
            <person name="Davenport K.W."/>
            <person name="Erkkila T."/>
            <person name="Frey K.G."/>
            <person name="Gibbons H.S."/>
            <person name="Gu W."/>
            <person name="Jaissle J."/>
            <person name="Johnson S.L."/>
            <person name="Koroleva G.I."/>
            <person name="Ladner J.T."/>
            <person name="Lo C.-C."/>
            <person name="Minogue T.D."/>
            <person name="Munk C."/>
            <person name="Palacios G.F."/>
            <person name="Redden C.L."/>
            <person name="Rosenzweig C.N."/>
            <person name="Scholz M.B."/>
            <person name="Teshima H."/>
            <person name="Xu Y."/>
        </authorList>
    </citation>
    <scope>NUCLEOTIDE SEQUENCE</scope>
    <source>
        <strain evidence="4">Mb9</strain>
    </source>
</reference>
<organism evidence="2 6">
    <name type="scientific">Methanobacterium formicicum</name>
    <dbReference type="NCBI Taxonomy" id="2162"/>
    <lineage>
        <taxon>Archaea</taxon>
        <taxon>Methanobacteriati</taxon>
        <taxon>Methanobacteriota</taxon>
        <taxon>Methanomada group</taxon>
        <taxon>Methanobacteria</taxon>
        <taxon>Methanobacteriales</taxon>
        <taxon>Methanobacteriaceae</taxon>
        <taxon>Methanobacterium</taxon>
    </lineage>
</organism>
<sequence>MIKKRIVIQETNILLTSDIEPSYVVGFITRQREELKRFIRMNREFQTSLEPLKLVSAPEIVKMMASSAQIAGVGPMAAVAGTISQLTLNFLLKQGAKYVIVDNGGDIALKTNKDVIMGLYAGESSLSGKIGFKIKQDKTPLGICTSSGTVGHSISFGQADSVTVFSSSSSVADALATSIANQATGDNEVEMVENCLAKAEDMKEHFKGVLIVVGESAGTVGKIPDLVETDKKIVLGDLYDLY</sequence>
<dbReference type="InterPro" id="IPR037456">
    <property type="entry name" value="MA1715-like"/>
</dbReference>
<dbReference type="EMBL" id="LN515531">
    <property type="protein sequence ID" value="CEA12488.1"/>
    <property type="molecule type" value="Genomic_DNA"/>
</dbReference>
<accession>A0A089ZVN4</accession>
<protein>
    <recommendedName>
        <fullName evidence="1">UPF0280 protein BRM9_1935</fullName>
    </recommendedName>
</protein>
<dbReference type="Proteomes" id="UP000606900">
    <property type="component" value="Unassembled WGS sequence"/>
</dbReference>
<reference evidence="2" key="1">
    <citation type="submission" date="2013-12" db="EMBL/GenBank/DDBJ databases">
        <title>The complete genome sequence of Methanobacterium sp. BRM9.</title>
        <authorList>
            <consortium name="Pastoral Greenhouse Gas Research Consortium"/>
            <person name="Kelly W.J."/>
            <person name="Leahy S.C."/>
            <person name="Perry R."/>
            <person name="Li D."/>
            <person name="Altermann E."/>
            <person name="Lambie S.C."/>
            <person name="Attwood G.T."/>
        </authorList>
    </citation>
    <scope>NUCLEOTIDE SEQUENCE [LARGE SCALE GENOMIC DNA]</scope>
    <source>
        <strain evidence="2">BRM9</strain>
    </source>
</reference>
<dbReference type="NCBIfam" id="NF003321">
    <property type="entry name" value="PRK04334.1-1"/>
    <property type="match status" value="1"/>
</dbReference>
<dbReference type="Proteomes" id="UP000029661">
    <property type="component" value="Chromosome"/>
</dbReference>